<accession>A0ABS3LCD8</accession>
<gene>
    <name evidence="1" type="ORF">JZO70_14060</name>
</gene>
<evidence type="ECO:0000313" key="2">
    <source>
        <dbReference type="Proteomes" id="UP000664601"/>
    </source>
</evidence>
<sequence length="239" mass="28339">MSKRFSKIISMIKSFPLIDGEWLEFPKDASDLVAFYKIFDGRKVMIYDFELKNKIPNNELVNNSDFSELVISNAEKLFDKYFSKYIPQDTYVVFISEIENHTDDLQKFIIRIEENEFMFKKYVCLYTDDELLFLQNALKNMNHTKRFWDNENLFNNRISLSLQLLPRLAIKLPIIQLDFAEISFNSVQNRVNKDIDHRENGEQMRFLNESLDSWIGEITPEEIANDMVNEIMAGEQDEI</sequence>
<evidence type="ECO:0000313" key="1">
    <source>
        <dbReference type="EMBL" id="MBO1307298.1"/>
    </source>
</evidence>
<name>A0ABS3LCD8_9ENTE</name>
<dbReference type="EMBL" id="JAFREM010000021">
    <property type="protein sequence ID" value="MBO1307298.1"/>
    <property type="molecule type" value="Genomic_DNA"/>
</dbReference>
<dbReference type="Proteomes" id="UP000664601">
    <property type="component" value="Unassembled WGS sequence"/>
</dbReference>
<dbReference type="RefSeq" id="WP_207674225.1">
    <property type="nucleotide sequence ID" value="NZ_JAFREM010000021.1"/>
</dbReference>
<proteinExistence type="predicted"/>
<organism evidence="1 2">
    <name type="scientific">Candidatus Enterococcus moelleringii</name>
    <dbReference type="NCBI Taxonomy" id="2815325"/>
    <lineage>
        <taxon>Bacteria</taxon>
        <taxon>Bacillati</taxon>
        <taxon>Bacillota</taxon>
        <taxon>Bacilli</taxon>
        <taxon>Lactobacillales</taxon>
        <taxon>Enterococcaceae</taxon>
        <taxon>Enterococcus</taxon>
    </lineage>
</organism>
<reference evidence="1 2" key="1">
    <citation type="submission" date="2021-03" db="EMBL/GenBank/DDBJ databases">
        <title>Enterococcal diversity collection.</title>
        <authorList>
            <person name="Gilmore M.S."/>
            <person name="Schwartzman J."/>
            <person name="Van Tyne D."/>
            <person name="Martin M."/>
            <person name="Earl A.M."/>
            <person name="Manson A.L."/>
            <person name="Straub T."/>
            <person name="Salamzade R."/>
            <person name="Saavedra J."/>
            <person name="Lebreton F."/>
            <person name="Prichula J."/>
            <person name="Schaufler K."/>
            <person name="Gaca A."/>
            <person name="Sgardioli B."/>
            <person name="Wagenaar J."/>
            <person name="Strong T."/>
        </authorList>
    </citation>
    <scope>NUCLEOTIDE SEQUENCE [LARGE SCALE GENOMIC DNA]</scope>
    <source>
        <strain evidence="1 2">669A</strain>
    </source>
</reference>
<dbReference type="Pfam" id="PF20289">
    <property type="entry name" value="MComp1"/>
    <property type="match status" value="1"/>
</dbReference>
<dbReference type="InterPro" id="IPR046905">
    <property type="entry name" value="ABC-3C_MC1"/>
</dbReference>
<keyword evidence="2" id="KW-1185">Reference proteome</keyword>
<protein>
    <submittedName>
        <fullName evidence="1">Uncharacterized protein</fullName>
    </submittedName>
</protein>
<comment type="caution">
    <text evidence="1">The sequence shown here is derived from an EMBL/GenBank/DDBJ whole genome shotgun (WGS) entry which is preliminary data.</text>
</comment>